<dbReference type="Gene3D" id="3.60.10.10">
    <property type="entry name" value="Endonuclease/exonuclease/phosphatase"/>
    <property type="match status" value="1"/>
</dbReference>
<keyword evidence="3" id="KW-1185">Reference proteome</keyword>
<dbReference type="GeneTree" id="ENSGT01150000286916"/>
<dbReference type="InterPro" id="IPR000477">
    <property type="entry name" value="RT_dom"/>
</dbReference>
<reference evidence="2" key="1">
    <citation type="submission" date="2025-08" db="UniProtKB">
        <authorList>
            <consortium name="Ensembl"/>
        </authorList>
    </citation>
    <scope>IDENTIFICATION</scope>
</reference>
<dbReference type="PANTHER" id="PTHR31635">
    <property type="entry name" value="REVERSE TRANSCRIPTASE DOMAIN-CONTAINING PROTEIN-RELATED"/>
    <property type="match status" value="1"/>
</dbReference>
<accession>A0A8C5QW74</accession>
<dbReference type="CDD" id="cd09076">
    <property type="entry name" value="L1-EN"/>
    <property type="match status" value="1"/>
</dbReference>
<dbReference type="InterPro" id="IPR043502">
    <property type="entry name" value="DNA/RNA_pol_sf"/>
</dbReference>
<dbReference type="GO" id="GO:0003824">
    <property type="term" value="F:catalytic activity"/>
    <property type="evidence" value="ECO:0007669"/>
    <property type="project" value="InterPro"/>
</dbReference>
<dbReference type="Ensembl" id="ENSLLET00000044784.1">
    <property type="protein sequence ID" value="ENSLLEP00000043075.1"/>
    <property type="gene ID" value="ENSLLEG00000027404.1"/>
</dbReference>
<dbReference type="PANTHER" id="PTHR31635:SF196">
    <property type="entry name" value="REVERSE TRANSCRIPTASE DOMAIN-CONTAINING PROTEIN-RELATED"/>
    <property type="match status" value="1"/>
</dbReference>
<protein>
    <recommendedName>
        <fullName evidence="1">Reverse transcriptase domain-containing protein</fullName>
    </recommendedName>
</protein>
<name>A0A8C5QW74_9ANUR</name>
<sequence length="1339" mass="151870">MTHETMSESTLPIEPQIFTRKSLKLVSWNVEGLNSPIKRKKVLQYLKKLDPDIIFLQETHWTSPNQSLRAPWIGFQTSSVHTQKSRGTTILLHKRLPYSDLLEINDPEGRYTFLALTVGQEPLQLLNIYAPNSPNLTFFKSLLPLLHLHDSSHRIVGGDFNEVPDPILDRAPSRTMARGRAQHTGPTFLRSHFDLDDVWRSHHPTGRDFTFYSDPHKSFSRLDLFLVSSLLSNRALRTDIGPITLTDHAHITLEIILETPVPYSRNWRFPSHLMTSGLFTSHVELAWNNYTDDNIEHVDDVNLFWSASKAVLRGQIMEYAARTKKETARHLSDAHSELLSSYRAYLLDSTSTTLQKYKNDKTRYDSLATEQAHRTCQRQKQALFRFGNKQGRLLANLVRSQTQTRPLISKLKTSDGTILTKPNDIVDHFRTYFADFYKAGPDDCAAQLNLFHTAQMPKLSPGERDALSVPITHAEIKATITSLKNGKTPGPDGFGAEYYKLLSGLVIPHLVTLYNNILGGETPPPTFNEARVVVLPKPGKDPTLVTSYRPIALLNTDLKILSSIMARRLQKPLARLIGPQQTGFLNGRHSTTNIRKAIAAIWSSSLTPQSSNLLLSCDADKAFDRISWNYLIRFIKFHHFGKTFLTLFRALYLTPSTMITANGLNSAPFNLERGTRQGCPLSPLLFNLALEPLIRIIEMSQTISGIHLSPTVVLKVVAFADDLLIFLSDPASAIPPLLKLFDSFHVASGFQINYAKTVALPLGPKPQGSWLQGFPFSWAPSPYIKYLGIILPIDLSRLYKLNIDPHLAQTKALLEAWSSLPLSYLGRASLIKMTLFPKLLYTIQVLPLLLKPNDLQLFNRLYASFIWQDKRARIPLLNLQQPIARGGINFPNLLDYNLAALYRYVSDWLNDTSRFTALHVERALLPASSLLAFLHQHSPAIPPPLRDNPLLSTTKLAWVRIRKRLQLSWQTSLWSPILHNPHFQNASPAPIFRTLAQRGFRLLHHYLDGASGLPYSYTALTERIAPLTIHPVYYLQLRQFLLAQLHTLSPTDLTNQLDTQLLVHSSSPPSTSTIYTLLQHSLPTSKPWRAISRWATTFPNLTPNDLVSATLISRRTLPSANYWDMFYRILHRAYMAPDRMARSGLLPNANCLKCNFSPADLHHCLWSCPFIQLFWDTVRRFSSQVLRIEIPFTPNWAIFNLPPSQTLQPLSRSHRFWLGLLAATGKKAILSQWISGTPPSFRMMYDRIYSIFLADWSEASLHQTEKTQQFFTHWSPFICALPPEVKTSLRNTFCDAPWYSLQMLRNTPPIPSDTSDHLLVNFLASTSRDAPTQPSTSEL</sequence>
<dbReference type="OrthoDB" id="6053896at2759"/>
<evidence type="ECO:0000259" key="1">
    <source>
        <dbReference type="PROSITE" id="PS50878"/>
    </source>
</evidence>
<dbReference type="PROSITE" id="PS50878">
    <property type="entry name" value="RT_POL"/>
    <property type="match status" value="1"/>
</dbReference>
<feature type="domain" description="Reverse transcriptase" evidence="1">
    <location>
        <begin position="516"/>
        <end position="791"/>
    </location>
</feature>
<dbReference type="InterPro" id="IPR036691">
    <property type="entry name" value="Endo/exonu/phosph_ase_sf"/>
</dbReference>
<dbReference type="SUPFAM" id="SSF56672">
    <property type="entry name" value="DNA/RNA polymerases"/>
    <property type="match status" value="1"/>
</dbReference>
<dbReference type="Proteomes" id="UP000694569">
    <property type="component" value="Unplaced"/>
</dbReference>
<evidence type="ECO:0000313" key="3">
    <source>
        <dbReference type="Proteomes" id="UP000694569"/>
    </source>
</evidence>
<organism evidence="2 3">
    <name type="scientific">Leptobrachium leishanense</name>
    <name type="common">Leishan spiny toad</name>
    <dbReference type="NCBI Taxonomy" id="445787"/>
    <lineage>
        <taxon>Eukaryota</taxon>
        <taxon>Metazoa</taxon>
        <taxon>Chordata</taxon>
        <taxon>Craniata</taxon>
        <taxon>Vertebrata</taxon>
        <taxon>Euteleostomi</taxon>
        <taxon>Amphibia</taxon>
        <taxon>Batrachia</taxon>
        <taxon>Anura</taxon>
        <taxon>Pelobatoidea</taxon>
        <taxon>Megophryidae</taxon>
        <taxon>Leptobrachium</taxon>
    </lineage>
</organism>
<dbReference type="SUPFAM" id="SSF56219">
    <property type="entry name" value="DNase I-like"/>
    <property type="match status" value="1"/>
</dbReference>
<reference evidence="2" key="2">
    <citation type="submission" date="2025-09" db="UniProtKB">
        <authorList>
            <consortium name="Ensembl"/>
        </authorList>
    </citation>
    <scope>IDENTIFICATION</scope>
</reference>
<dbReference type="CDD" id="cd01650">
    <property type="entry name" value="RT_nLTR_like"/>
    <property type="match status" value="1"/>
</dbReference>
<proteinExistence type="predicted"/>
<dbReference type="Pfam" id="PF00078">
    <property type="entry name" value="RVT_1"/>
    <property type="match status" value="1"/>
</dbReference>
<dbReference type="InterPro" id="IPR005135">
    <property type="entry name" value="Endo/exonuclease/phosphatase"/>
</dbReference>
<evidence type="ECO:0000313" key="2">
    <source>
        <dbReference type="Ensembl" id="ENSLLEP00000043075.1"/>
    </source>
</evidence>
<dbReference type="Pfam" id="PF03372">
    <property type="entry name" value="Exo_endo_phos"/>
    <property type="match status" value="1"/>
</dbReference>